<keyword evidence="4" id="KW-1185">Reference proteome</keyword>
<dbReference type="RefSeq" id="WP_165298241.1">
    <property type="nucleotide sequence ID" value="NZ_JAAKZZ010000063.1"/>
</dbReference>
<evidence type="ECO:0000256" key="1">
    <source>
        <dbReference type="SAM" id="MobiDB-lite"/>
    </source>
</evidence>
<proteinExistence type="predicted"/>
<gene>
    <name evidence="3" type="ORF">G5C65_09260</name>
</gene>
<feature type="region of interest" description="Disordered" evidence="1">
    <location>
        <begin position="226"/>
        <end position="245"/>
    </location>
</feature>
<feature type="region of interest" description="Disordered" evidence="1">
    <location>
        <begin position="79"/>
        <end position="110"/>
    </location>
</feature>
<dbReference type="EMBL" id="JAAKZZ010000063">
    <property type="protein sequence ID" value="NGO68540.1"/>
    <property type="molecule type" value="Genomic_DNA"/>
</dbReference>
<keyword evidence="2" id="KW-1133">Transmembrane helix</keyword>
<keyword evidence="2" id="KW-0812">Transmembrane</keyword>
<feature type="transmembrane region" description="Helical" evidence="2">
    <location>
        <begin position="59"/>
        <end position="76"/>
    </location>
</feature>
<dbReference type="Proteomes" id="UP000477722">
    <property type="component" value="Unassembled WGS sequence"/>
</dbReference>
<comment type="caution">
    <text evidence="3">The sequence shown here is derived from an EMBL/GenBank/DDBJ whole genome shotgun (WGS) entry which is preliminary data.</text>
</comment>
<organism evidence="3 4">
    <name type="scientific">Streptomyces boncukensis</name>
    <dbReference type="NCBI Taxonomy" id="2711219"/>
    <lineage>
        <taxon>Bacteria</taxon>
        <taxon>Bacillati</taxon>
        <taxon>Actinomycetota</taxon>
        <taxon>Actinomycetes</taxon>
        <taxon>Kitasatosporales</taxon>
        <taxon>Streptomycetaceae</taxon>
        <taxon>Streptomyces</taxon>
    </lineage>
</organism>
<evidence type="ECO:0000313" key="4">
    <source>
        <dbReference type="Proteomes" id="UP000477722"/>
    </source>
</evidence>
<dbReference type="AlphaFoldDB" id="A0A6G4WV89"/>
<evidence type="ECO:0000313" key="3">
    <source>
        <dbReference type="EMBL" id="NGO68540.1"/>
    </source>
</evidence>
<feature type="region of interest" description="Disordered" evidence="1">
    <location>
        <begin position="195"/>
        <end position="215"/>
    </location>
</feature>
<keyword evidence="2" id="KW-0472">Membrane</keyword>
<feature type="compositionally biased region" description="Pro residues" evidence="1">
    <location>
        <begin position="83"/>
        <end position="104"/>
    </location>
</feature>
<protein>
    <submittedName>
        <fullName evidence="3">Uncharacterized protein</fullName>
    </submittedName>
</protein>
<reference evidence="3 4" key="1">
    <citation type="submission" date="2020-02" db="EMBL/GenBank/DDBJ databases">
        <title>Whole-genome analyses of novel actinobacteria.</title>
        <authorList>
            <person name="Sahin N."/>
            <person name="Tatar D."/>
        </authorList>
    </citation>
    <scope>NUCLEOTIDE SEQUENCE [LARGE SCALE GENOMIC DNA]</scope>
    <source>
        <strain evidence="3 4">SB3404</strain>
    </source>
</reference>
<name>A0A6G4WV89_9ACTN</name>
<accession>A0A6G4WV89</accession>
<evidence type="ECO:0000256" key="2">
    <source>
        <dbReference type="SAM" id="Phobius"/>
    </source>
</evidence>
<sequence length="245" mass="25355">MRRARAAPRRLADGLRRLVTTWRPKPSRTASARSRAGRYGIGAFLTWWGYQWAAAEGVLPWIIGIATVALLATAYAHGEAPEPHPAPAPDPEPSTGPPETPPAAPTKSSGPDPLLLLCAHLIGDTRGVHLRDIVAALHQAGADPRHGAPEVRRVLEQRGVPTRAKVRAPKGAVPGAAEAVTRGVHREDLETLLGPLSTITPKSPPESVATPATPAATCDVAGPAAGAATTVAMPATPAEPTGESP</sequence>